<evidence type="ECO:0000313" key="2">
    <source>
        <dbReference type="EMBL" id="MPC29175.1"/>
    </source>
</evidence>
<dbReference type="Proteomes" id="UP000324222">
    <property type="component" value="Unassembled WGS sequence"/>
</dbReference>
<gene>
    <name evidence="2" type="ORF">E2C01_022395</name>
</gene>
<feature type="compositionally biased region" description="Basic and acidic residues" evidence="1">
    <location>
        <begin position="1"/>
        <end position="18"/>
    </location>
</feature>
<dbReference type="EMBL" id="VSRR010002028">
    <property type="protein sequence ID" value="MPC29175.1"/>
    <property type="molecule type" value="Genomic_DNA"/>
</dbReference>
<keyword evidence="3" id="KW-1185">Reference proteome</keyword>
<dbReference type="AlphaFoldDB" id="A0A5B7E760"/>
<comment type="caution">
    <text evidence="2">The sequence shown here is derived from an EMBL/GenBank/DDBJ whole genome shotgun (WGS) entry which is preliminary data.</text>
</comment>
<evidence type="ECO:0000313" key="3">
    <source>
        <dbReference type="Proteomes" id="UP000324222"/>
    </source>
</evidence>
<proteinExistence type="predicted"/>
<protein>
    <submittedName>
        <fullName evidence="2">Uncharacterized protein</fullName>
    </submittedName>
</protein>
<evidence type="ECO:0000256" key="1">
    <source>
        <dbReference type="SAM" id="MobiDB-lite"/>
    </source>
</evidence>
<organism evidence="2 3">
    <name type="scientific">Portunus trituberculatus</name>
    <name type="common">Swimming crab</name>
    <name type="synonym">Neptunus trituberculatus</name>
    <dbReference type="NCBI Taxonomy" id="210409"/>
    <lineage>
        <taxon>Eukaryota</taxon>
        <taxon>Metazoa</taxon>
        <taxon>Ecdysozoa</taxon>
        <taxon>Arthropoda</taxon>
        <taxon>Crustacea</taxon>
        <taxon>Multicrustacea</taxon>
        <taxon>Malacostraca</taxon>
        <taxon>Eumalacostraca</taxon>
        <taxon>Eucarida</taxon>
        <taxon>Decapoda</taxon>
        <taxon>Pleocyemata</taxon>
        <taxon>Brachyura</taxon>
        <taxon>Eubrachyura</taxon>
        <taxon>Portunoidea</taxon>
        <taxon>Portunidae</taxon>
        <taxon>Portuninae</taxon>
        <taxon>Portunus</taxon>
    </lineage>
</organism>
<name>A0A5B7E760_PORTR</name>
<reference evidence="2 3" key="1">
    <citation type="submission" date="2019-05" db="EMBL/GenBank/DDBJ databases">
        <title>Another draft genome of Portunus trituberculatus and its Hox gene families provides insights of decapod evolution.</title>
        <authorList>
            <person name="Jeong J.-H."/>
            <person name="Song I."/>
            <person name="Kim S."/>
            <person name="Choi T."/>
            <person name="Kim D."/>
            <person name="Ryu S."/>
            <person name="Kim W."/>
        </authorList>
    </citation>
    <scope>NUCLEOTIDE SEQUENCE [LARGE SCALE GENOMIC DNA]</scope>
    <source>
        <tissue evidence="2">Muscle</tissue>
    </source>
</reference>
<feature type="region of interest" description="Disordered" evidence="1">
    <location>
        <begin position="1"/>
        <end position="28"/>
    </location>
</feature>
<accession>A0A5B7E760</accession>
<sequence length="114" mass="12814">MFAKTLREQPTEQQHHSTGEPCPPMLSQGLKRLLNNEEHWGMKARDARSARVEAVTRNSQLGHHGRVLSQIREKVSSPCQCSMLDSGSLCCGKWGHARDDDDDNEVFSNFSTYG</sequence>